<protein>
    <submittedName>
        <fullName evidence="1">Uncharacterized protein</fullName>
    </submittedName>
</protein>
<accession>A0ABS5J7Q1</accession>
<gene>
    <name evidence="1" type="ORF">KE626_27560</name>
</gene>
<organism evidence="1 2">
    <name type="scientific">Chitinophaga hostae</name>
    <dbReference type="NCBI Taxonomy" id="2831022"/>
    <lineage>
        <taxon>Bacteria</taxon>
        <taxon>Pseudomonadati</taxon>
        <taxon>Bacteroidota</taxon>
        <taxon>Chitinophagia</taxon>
        <taxon>Chitinophagales</taxon>
        <taxon>Chitinophagaceae</taxon>
        <taxon>Chitinophaga</taxon>
    </lineage>
</organism>
<dbReference type="RefSeq" id="WP_211976251.1">
    <property type="nucleotide sequence ID" value="NZ_JAGTXB010000019.1"/>
</dbReference>
<name>A0ABS5J7Q1_9BACT</name>
<sequence>MVVLFLVACLPRARSTHPVTLVLKDNRGVIKMDIPNEWDTLIQWTHYSDCGPPCDKIKYRFQPKIFPIAQENGELYTKSPADSVDQLTIEHEAEKFAGSAPDIASLRNGMKQMLLKEGYRDHLVIDTVIMGGKDSIPVTGFSREVSHIKKFNIRALVRLKGDLVLFEFELRSRKPVLKDGIFVQKVTDIIRSLKLVD</sequence>
<keyword evidence="2" id="KW-1185">Reference proteome</keyword>
<dbReference type="Proteomes" id="UP000676386">
    <property type="component" value="Unassembled WGS sequence"/>
</dbReference>
<evidence type="ECO:0000313" key="1">
    <source>
        <dbReference type="EMBL" id="MBS0031116.1"/>
    </source>
</evidence>
<dbReference type="EMBL" id="JAGTXB010000019">
    <property type="protein sequence ID" value="MBS0031116.1"/>
    <property type="molecule type" value="Genomic_DNA"/>
</dbReference>
<proteinExistence type="predicted"/>
<comment type="caution">
    <text evidence="1">The sequence shown here is derived from an EMBL/GenBank/DDBJ whole genome shotgun (WGS) entry which is preliminary data.</text>
</comment>
<evidence type="ECO:0000313" key="2">
    <source>
        <dbReference type="Proteomes" id="UP000676386"/>
    </source>
</evidence>
<reference evidence="1 2" key="1">
    <citation type="submission" date="2021-04" db="EMBL/GenBank/DDBJ databases">
        <title>Chitinophaga sp. nov., isolated from the rhizosphere soil.</title>
        <authorList>
            <person name="He S."/>
        </authorList>
    </citation>
    <scope>NUCLEOTIDE SEQUENCE [LARGE SCALE GENOMIC DNA]</scope>
    <source>
        <strain evidence="1 2">2R12</strain>
    </source>
</reference>